<keyword evidence="2" id="KW-1185">Reference proteome</keyword>
<dbReference type="GeneID" id="72464468"/>
<dbReference type="EMBL" id="ADLO01000056">
    <property type="protein sequence ID" value="KGF55516.1"/>
    <property type="molecule type" value="Genomic_DNA"/>
</dbReference>
<reference evidence="1 2" key="1">
    <citation type="submission" date="2011-08" db="EMBL/GenBank/DDBJ databases">
        <title>The Genome Sequence of Clostridium orbiscindens 1_3_50AFAA.</title>
        <authorList>
            <consortium name="The Broad Institute Genome Sequencing Platform"/>
            <person name="Earl A."/>
            <person name="Ward D."/>
            <person name="Feldgarden M."/>
            <person name="Gevers D."/>
            <person name="Daigneault M."/>
            <person name="Strauss J."/>
            <person name="Allen-Vercoe E."/>
            <person name="Young S.K."/>
            <person name="Zeng Q."/>
            <person name="Gargeya S."/>
            <person name="Fitzgerald M."/>
            <person name="Haas B."/>
            <person name="Abouelleil A."/>
            <person name="Alvarado L."/>
            <person name="Arachchi H.M."/>
            <person name="Berlin A."/>
            <person name="Brown A."/>
            <person name="Chapman S.B."/>
            <person name="Chen Z."/>
            <person name="Dunbar C."/>
            <person name="Freedman E."/>
            <person name="Gearin G."/>
            <person name="Gellesch M."/>
            <person name="Goldberg J."/>
            <person name="Griggs A."/>
            <person name="Gujja S."/>
            <person name="Heiman D."/>
            <person name="Howarth C."/>
            <person name="Larson L."/>
            <person name="Lui A."/>
            <person name="MacDonald P.J.P."/>
            <person name="Montmayeur A."/>
            <person name="Murphy C."/>
            <person name="Neiman D."/>
            <person name="Pearson M."/>
            <person name="Priest M."/>
            <person name="Roberts A."/>
            <person name="Saif S."/>
            <person name="Shea T."/>
            <person name="Shenoy N."/>
            <person name="Sisk P."/>
            <person name="Stolte C."/>
            <person name="Sykes S."/>
            <person name="Wortman J."/>
            <person name="Nusbaum C."/>
            <person name="Birren B."/>
        </authorList>
    </citation>
    <scope>NUCLEOTIDE SEQUENCE [LARGE SCALE GENOMIC DNA]</scope>
    <source>
        <strain evidence="1 2">1_3_50AFAA</strain>
    </source>
</reference>
<comment type="caution">
    <text evidence="1">The sequence shown here is derived from an EMBL/GenBank/DDBJ whole genome shotgun (WGS) entry which is preliminary data.</text>
</comment>
<sequence>MMFDSVLVKVSCSEELLYLHTISRRHKSPYRFAILRDTLEQLEREPGRQIIVADCGCYAALRLTRALDGEMLVIRFSWLQSAGADSLRGYEEWVRLPYRRFHECVEAGTDMAGWNWSQLSVPEKVTRRFEFHSRQNLHQIAQRPLLRHKLGKTLEHHFQWRDAEKILIYDDGAPYSFFFEEVTPRGTGICGGIILHGADNLQKAQYSVHT</sequence>
<proteinExistence type="predicted"/>
<evidence type="ECO:0000313" key="2">
    <source>
        <dbReference type="Proteomes" id="UP000029585"/>
    </source>
</evidence>
<accession>A0A096B905</accession>
<dbReference type="RefSeq" id="WP_050001706.1">
    <property type="nucleotide sequence ID" value="NZ_KN174163.1"/>
</dbReference>
<gene>
    <name evidence="1" type="ORF">HMPREF9460_01829</name>
</gene>
<dbReference type="Proteomes" id="UP000029585">
    <property type="component" value="Unassembled WGS sequence"/>
</dbReference>
<protein>
    <submittedName>
        <fullName evidence="1">Uncharacterized protein</fullName>
    </submittedName>
</protein>
<organism evidence="1 2">
    <name type="scientific">Flavonifractor plautii 1_3_50AFAA</name>
    <dbReference type="NCBI Taxonomy" id="742738"/>
    <lineage>
        <taxon>Bacteria</taxon>
        <taxon>Bacillati</taxon>
        <taxon>Bacillota</taxon>
        <taxon>Clostridia</taxon>
        <taxon>Eubacteriales</taxon>
        <taxon>Oscillospiraceae</taxon>
        <taxon>Flavonifractor</taxon>
    </lineage>
</organism>
<dbReference type="PATRIC" id="fig|742738.3.peg.1880"/>
<dbReference type="eggNOG" id="ENOG5031K0Q">
    <property type="taxonomic scope" value="Bacteria"/>
</dbReference>
<dbReference type="HOGENOM" id="CLU_1324530_0_0_9"/>
<name>A0A096B905_FLAPL</name>
<evidence type="ECO:0000313" key="1">
    <source>
        <dbReference type="EMBL" id="KGF55516.1"/>
    </source>
</evidence>
<dbReference type="AlphaFoldDB" id="A0A096B905"/>